<accession>A0ABQ0WBJ3</accession>
<proteinExistence type="predicted"/>
<evidence type="ECO:0000259" key="7">
    <source>
        <dbReference type="Pfam" id="PF02656"/>
    </source>
</evidence>
<dbReference type="EMBL" id="BJXU01000031">
    <property type="protein sequence ID" value="GEN22935.1"/>
    <property type="molecule type" value="Genomic_DNA"/>
</dbReference>
<evidence type="ECO:0000256" key="4">
    <source>
        <dbReference type="ARBA" id="ARBA00022989"/>
    </source>
</evidence>
<keyword evidence="2" id="KW-1003">Cell membrane</keyword>
<comment type="caution">
    <text evidence="8">The sequence shown here is derived from an EMBL/GenBank/DDBJ whole genome shotgun (WGS) entry which is preliminary data.</text>
</comment>
<keyword evidence="9" id="KW-1185">Reference proteome</keyword>
<keyword evidence="5 6" id="KW-0472">Membrane</keyword>
<keyword evidence="3 6" id="KW-0812">Transmembrane</keyword>
<feature type="domain" description="DUF202" evidence="7">
    <location>
        <begin position="22"/>
        <end position="88"/>
    </location>
</feature>
<reference evidence="8 9" key="1">
    <citation type="submission" date="2019-07" db="EMBL/GenBank/DDBJ databases">
        <title>Whole genome shotgun sequence of Halomonas cupida NBRC 102219.</title>
        <authorList>
            <person name="Hosoyama A."/>
            <person name="Uohara A."/>
            <person name="Ohji S."/>
            <person name="Ichikawa N."/>
        </authorList>
    </citation>
    <scope>NUCLEOTIDE SEQUENCE [LARGE SCALE GENOMIC DNA]</scope>
    <source>
        <strain evidence="8 9">NBRC 102219</strain>
    </source>
</reference>
<feature type="transmembrane region" description="Helical" evidence="6">
    <location>
        <begin position="97"/>
        <end position="119"/>
    </location>
</feature>
<dbReference type="PANTHER" id="PTHR34187:SF2">
    <property type="entry name" value="DUF202 DOMAIN-CONTAINING PROTEIN"/>
    <property type="match status" value="1"/>
</dbReference>
<dbReference type="InterPro" id="IPR003807">
    <property type="entry name" value="DUF202"/>
</dbReference>
<dbReference type="Proteomes" id="UP000321726">
    <property type="component" value="Unassembled WGS sequence"/>
</dbReference>
<evidence type="ECO:0000313" key="8">
    <source>
        <dbReference type="EMBL" id="GEN22935.1"/>
    </source>
</evidence>
<protein>
    <submittedName>
        <fullName evidence="8">Membrane protein</fullName>
    </submittedName>
</protein>
<feature type="transmembrane region" description="Helical" evidence="6">
    <location>
        <begin position="30"/>
        <end position="51"/>
    </location>
</feature>
<evidence type="ECO:0000256" key="3">
    <source>
        <dbReference type="ARBA" id="ARBA00022692"/>
    </source>
</evidence>
<feature type="transmembrane region" description="Helical" evidence="6">
    <location>
        <begin position="63"/>
        <end position="85"/>
    </location>
</feature>
<evidence type="ECO:0000256" key="2">
    <source>
        <dbReference type="ARBA" id="ARBA00022475"/>
    </source>
</evidence>
<name>A0ABQ0WBJ3_9GAMM</name>
<dbReference type="Pfam" id="PF02656">
    <property type="entry name" value="DUF202"/>
    <property type="match status" value="1"/>
</dbReference>
<evidence type="ECO:0000313" key="9">
    <source>
        <dbReference type="Proteomes" id="UP000321726"/>
    </source>
</evidence>
<dbReference type="InterPro" id="IPR052053">
    <property type="entry name" value="IM_YidH-like"/>
</dbReference>
<evidence type="ECO:0000256" key="6">
    <source>
        <dbReference type="SAM" id="Phobius"/>
    </source>
</evidence>
<gene>
    <name evidence="8" type="ORF">HCU01_08840</name>
</gene>
<dbReference type="PANTHER" id="PTHR34187">
    <property type="entry name" value="FGR18P"/>
    <property type="match status" value="1"/>
</dbReference>
<evidence type="ECO:0000256" key="1">
    <source>
        <dbReference type="ARBA" id="ARBA00004651"/>
    </source>
</evidence>
<evidence type="ECO:0000256" key="5">
    <source>
        <dbReference type="ARBA" id="ARBA00023136"/>
    </source>
</evidence>
<organism evidence="8 9">
    <name type="scientific">Halomonas cupida</name>
    <dbReference type="NCBI Taxonomy" id="44933"/>
    <lineage>
        <taxon>Bacteria</taxon>
        <taxon>Pseudomonadati</taxon>
        <taxon>Pseudomonadota</taxon>
        <taxon>Gammaproteobacteria</taxon>
        <taxon>Oceanospirillales</taxon>
        <taxon>Halomonadaceae</taxon>
        <taxon>Halomonas</taxon>
    </lineage>
</organism>
<comment type="subcellular location">
    <subcellularLocation>
        <location evidence="1">Cell membrane</location>
        <topology evidence="1">Multi-pass membrane protein</topology>
    </subcellularLocation>
</comment>
<keyword evidence="4 6" id="KW-1133">Transmembrane helix</keyword>
<sequence>MKRSSLLPRVTFGEGTDPDPRYTLANERTFLAWVRTALALMACGVAIETFTADLLSPLLRSTMAASLLILAAAISGCACLRWLAVERALRRKESLPLPLQVPIVSVTLALVSLVFMAILHY</sequence>